<protein>
    <submittedName>
        <fullName evidence="1">Uncharacterized protein</fullName>
    </submittedName>
</protein>
<dbReference type="Proteomes" id="UP000249008">
    <property type="component" value="Chromosome 1"/>
</dbReference>
<accession>A0AAX2JA35</accession>
<gene>
    <name evidence="1" type="ORF">NCTC12112_01016</name>
</gene>
<reference evidence="1 2" key="1">
    <citation type="submission" date="2018-06" db="EMBL/GenBank/DDBJ databases">
        <authorList>
            <consortium name="Pathogen Informatics"/>
            <person name="Doyle S."/>
        </authorList>
    </citation>
    <scope>NUCLEOTIDE SEQUENCE [LARGE SCALE GENOMIC DNA]</scope>
    <source>
        <strain evidence="1 2">NCTC12112</strain>
    </source>
</reference>
<sequence>MTISYKELDKLIKKYGNKAYIVEVLEKEKGANNG</sequence>
<evidence type="ECO:0000313" key="1">
    <source>
        <dbReference type="EMBL" id="SQJ00947.1"/>
    </source>
</evidence>
<proteinExistence type="predicted"/>
<evidence type="ECO:0000313" key="2">
    <source>
        <dbReference type="Proteomes" id="UP000249008"/>
    </source>
</evidence>
<dbReference type="AlphaFoldDB" id="A0AAX2JA35"/>
<name>A0AAX2JA35_9FUSO</name>
<dbReference type="EMBL" id="LS483487">
    <property type="protein sequence ID" value="SQJ00947.1"/>
    <property type="molecule type" value="Genomic_DNA"/>
</dbReference>
<organism evidence="1 2">
    <name type="scientific">Fusobacterium ulcerans</name>
    <dbReference type="NCBI Taxonomy" id="861"/>
    <lineage>
        <taxon>Bacteria</taxon>
        <taxon>Fusobacteriati</taxon>
        <taxon>Fusobacteriota</taxon>
        <taxon>Fusobacteriia</taxon>
        <taxon>Fusobacteriales</taxon>
        <taxon>Fusobacteriaceae</taxon>
        <taxon>Fusobacterium</taxon>
    </lineage>
</organism>